<dbReference type="InterPro" id="IPR032568">
    <property type="entry name" value="DUF4926"/>
</dbReference>
<gene>
    <name evidence="1" type="ORF">CWATWH0003_1364</name>
</gene>
<name>G5J1I0_CROWT</name>
<evidence type="ECO:0000313" key="2">
    <source>
        <dbReference type="Proteomes" id="UP000003477"/>
    </source>
</evidence>
<dbReference type="AlphaFoldDB" id="G5J1I0"/>
<evidence type="ECO:0000313" key="1">
    <source>
        <dbReference type="EMBL" id="EHJ13959.1"/>
    </source>
</evidence>
<accession>G5J1I0</accession>
<protein>
    <recommendedName>
        <fullName evidence="3">DUF4926 domain-containing protein</fullName>
    </recommendedName>
</protein>
<proteinExistence type="predicted"/>
<dbReference type="Proteomes" id="UP000003477">
    <property type="component" value="Unassembled WGS sequence"/>
</dbReference>
<evidence type="ECO:0008006" key="3">
    <source>
        <dbReference type="Google" id="ProtNLM"/>
    </source>
</evidence>
<dbReference type="GeneID" id="88765165"/>
<dbReference type="Pfam" id="PF16277">
    <property type="entry name" value="DUF4926"/>
    <property type="match status" value="1"/>
</dbReference>
<dbReference type="EMBL" id="AESD01000214">
    <property type="protein sequence ID" value="EHJ13959.1"/>
    <property type="molecule type" value="Genomic_DNA"/>
</dbReference>
<dbReference type="RefSeq" id="WP_007309814.1">
    <property type="nucleotide sequence ID" value="NZ_AESD01000214.1"/>
</dbReference>
<dbReference type="PATRIC" id="fig|423471.3.peg.1264"/>
<comment type="caution">
    <text evidence="1">The sequence shown here is derived from an EMBL/GenBank/DDBJ whole genome shotgun (WGS) entry which is preliminary data.</text>
</comment>
<sequence>MQLPLFSEVRLTTDLPNYNLTKGCSAIIVEHCKNQQEEGYLLELLNENGQGYTIIAVTSNQIEPINSYYNITETAR</sequence>
<reference evidence="1 2" key="1">
    <citation type="journal article" date="2011" name="Front. Microbiol.">
        <title>Two Strains of Crocosphaera watsonii with Highly Conserved Genomes are Distinguished by Strain-Specific Features.</title>
        <authorList>
            <person name="Bench S.R."/>
            <person name="Ilikchyan I.N."/>
            <person name="Tripp H.J."/>
            <person name="Zehr J.P."/>
        </authorList>
    </citation>
    <scope>NUCLEOTIDE SEQUENCE [LARGE SCALE GENOMIC DNA]</scope>
    <source>
        <strain evidence="1 2">WH 0003</strain>
    </source>
</reference>
<organism evidence="1 2">
    <name type="scientific">Crocosphaera watsonii WH 0003</name>
    <dbReference type="NCBI Taxonomy" id="423471"/>
    <lineage>
        <taxon>Bacteria</taxon>
        <taxon>Bacillati</taxon>
        <taxon>Cyanobacteriota</taxon>
        <taxon>Cyanophyceae</taxon>
        <taxon>Oscillatoriophycideae</taxon>
        <taxon>Chroococcales</taxon>
        <taxon>Aphanothecaceae</taxon>
        <taxon>Crocosphaera</taxon>
    </lineage>
</organism>